<evidence type="ECO:0000256" key="1">
    <source>
        <dbReference type="SAM" id="Phobius"/>
    </source>
</evidence>
<protein>
    <recommendedName>
        <fullName evidence="4">PH domain-containing protein</fullName>
    </recommendedName>
</protein>
<proteinExistence type="predicted"/>
<accession>A0ABP8GDF9</accession>
<evidence type="ECO:0000313" key="3">
    <source>
        <dbReference type="Proteomes" id="UP001501725"/>
    </source>
</evidence>
<keyword evidence="1" id="KW-0812">Transmembrane</keyword>
<dbReference type="EMBL" id="BAABGY010000002">
    <property type="protein sequence ID" value="GAA4322319.1"/>
    <property type="molecule type" value="Genomic_DNA"/>
</dbReference>
<name>A0ABP8GDF9_9BACT</name>
<evidence type="ECO:0008006" key="4">
    <source>
        <dbReference type="Google" id="ProtNLM"/>
    </source>
</evidence>
<dbReference type="Proteomes" id="UP001501725">
    <property type="component" value="Unassembled WGS sequence"/>
</dbReference>
<keyword evidence="1" id="KW-1133">Transmembrane helix</keyword>
<gene>
    <name evidence="2" type="ORF">GCM10023184_08630</name>
</gene>
<comment type="caution">
    <text evidence="2">The sequence shown here is derived from an EMBL/GenBank/DDBJ whole genome shotgun (WGS) entry which is preliminary data.</text>
</comment>
<organism evidence="2 3">
    <name type="scientific">Flaviaesturariibacter amylovorans</name>
    <dbReference type="NCBI Taxonomy" id="1084520"/>
    <lineage>
        <taxon>Bacteria</taxon>
        <taxon>Pseudomonadati</taxon>
        <taxon>Bacteroidota</taxon>
        <taxon>Chitinophagia</taxon>
        <taxon>Chitinophagales</taxon>
        <taxon>Chitinophagaceae</taxon>
        <taxon>Flaviaestuariibacter</taxon>
    </lineage>
</organism>
<feature type="transmembrane region" description="Helical" evidence="1">
    <location>
        <begin position="7"/>
        <end position="25"/>
    </location>
</feature>
<feature type="transmembrane region" description="Helical" evidence="1">
    <location>
        <begin position="31"/>
        <end position="49"/>
    </location>
</feature>
<sequence length="138" mass="15848">MKHQVLLRAWCIPLLLVAVFLLRVAPGLPPFELFTAIVFLGAVLTGWLLSDRRYLRSFSLTDDRLRLTYLDRWGRSKETVLALRAIEAAWLSRRAGNLLWPALLDLTLEDRLVSFRVTDKALHRALREQLPAHALHLA</sequence>
<keyword evidence="1" id="KW-0472">Membrane</keyword>
<keyword evidence="3" id="KW-1185">Reference proteome</keyword>
<dbReference type="RefSeq" id="WP_345253676.1">
    <property type="nucleotide sequence ID" value="NZ_BAABGY010000002.1"/>
</dbReference>
<evidence type="ECO:0000313" key="2">
    <source>
        <dbReference type="EMBL" id="GAA4322319.1"/>
    </source>
</evidence>
<reference evidence="3" key="1">
    <citation type="journal article" date="2019" name="Int. J. Syst. Evol. Microbiol.">
        <title>The Global Catalogue of Microorganisms (GCM) 10K type strain sequencing project: providing services to taxonomists for standard genome sequencing and annotation.</title>
        <authorList>
            <consortium name="The Broad Institute Genomics Platform"/>
            <consortium name="The Broad Institute Genome Sequencing Center for Infectious Disease"/>
            <person name="Wu L."/>
            <person name="Ma J."/>
        </authorList>
    </citation>
    <scope>NUCLEOTIDE SEQUENCE [LARGE SCALE GENOMIC DNA]</scope>
    <source>
        <strain evidence="3">JCM 17919</strain>
    </source>
</reference>